<dbReference type="InterPro" id="IPR003660">
    <property type="entry name" value="HAMP_dom"/>
</dbReference>
<comment type="similarity">
    <text evidence="2">Belongs to the methyl-accepting chemotaxis (MCP) protein family.</text>
</comment>
<dbReference type="SUPFAM" id="SSF58104">
    <property type="entry name" value="Methyl-accepting chemotaxis protein (MCP) signaling domain"/>
    <property type="match status" value="1"/>
</dbReference>
<proteinExistence type="inferred from homology"/>
<reference evidence="8" key="1">
    <citation type="submission" date="2016-11" db="EMBL/GenBank/DDBJ databases">
        <authorList>
            <person name="Varghese N."/>
            <person name="Submissions S."/>
        </authorList>
    </citation>
    <scope>NUCLEOTIDE SEQUENCE [LARGE SCALE GENOMIC DNA]</scope>
    <source>
        <strain evidence="8">DSM 15518</strain>
    </source>
</reference>
<dbReference type="PROSITE" id="PS50111">
    <property type="entry name" value="CHEMOTAXIS_TRANSDUC_2"/>
    <property type="match status" value="1"/>
</dbReference>
<dbReference type="GO" id="GO:0007165">
    <property type="term" value="P:signal transduction"/>
    <property type="evidence" value="ECO:0007669"/>
    <property type="project" value="UniProtKB-KW"/>
</dbReference>
<feature type="domain" description="HAMP" evidence="6">
    <location>
        <begin position="298"/>
        <end position="352"/>
    </location>
</feature>
<dbReference type="Gene3D" id="1.10.287.950">
    <property type="entry name" value="Methyl-accepting chemotaxis protein"/>
    <property type="match status" value="1"/>
</dbReference>
<keyword evidence="4" id="KW-0812">Transmembrane</keyword>
<dbReference type="PROSITE" id="PS50885">
    <property type="entry name" value="HAMP"/>
    <property type="match status" value="1"/>
</dbReference>
<evidence type="ECO:0000256" key="2">
    <source>
        <dbReference type="ARBA" id="ARBA00029447"/>
    </source>
</evidence>
<evidence type="ECO:0000259" key="5">
    <source>
        <dbReference type="PROSITE" id="PS50111"/>
    </source>
</evidence>
<dbReference type="PANTHER" id="PTHR32089:SF112">
    <property type="entry name" value="LYSOZYME-LIKE PROTEIN-RELATED"/>
    <property type="match status" value="1"/>
</dbReference>
<sequence>MIFKFNDWKIRKKLLSAFVVMIIIFVFMGLMSFNFITDIGYSKISLLSKNEKLYTLVLELRRDEKDFLLRELNNPEFFKTGKSKYVDKFETHYKKLEELMKSLKQYKEIYSNPEYIKKINKMEILVKDYHDLFLQVVDKINVKGFEEYGLAGELKDIESKIESLSSNNEINTLLLKAHLAKENYFLTKNIEQYNELISIFSKIKSLSTNQYLASLVNNAEYVFNKLHTLDKEIGLTSKDGLKGEYRNTIHKFEPLVEEIYTDITTSTQKSVKNIKTMIIITIIASIIVSLSFGIYISFLITKPIIKTTHMLNNIAEGEGDLTQRLEVTAKDEIGELSKWFNLFVTKIQNLVNQVKNNAYTLSESSEQVSIAIEQANQGIENIAHEMSNVSSSIQTNASIIEEATANIEEMANSSQIIYSEIEVASKNSTNVLEAANIGANNINEVVTSINKVKESTENIFKIIGDLKNSSYEINEIVTIITGISEQTNLLALNAAIEAARAGEHGKGFAVVAEEVRKLAEESKNSAEKISLLIQEIQEKTTNADILIKDGQEYVKISVEKTNNTNNQFKNILNSIQEINDKIDMVSNLAKQQSEISNDISRAIDEMSKTTQDNASASEEINQVIQDQVSAFEEIGASIEELSSMSKMLKEQADKFKV</sequence>
<evidence type="ECO:0000313" key="8">
    <source>
        <dbReference type="Proteomes" id="UP000242497"/>
    </source>
</evidence>
<dbReference type="GO" id="GO:0006935">
    <property type="term" value="P:chemotaxis"/>
    <property type="evidence" value="ECO:0007669"/>
    <property type="project" value="UniProtKB-ARBA"/>
</dbReference>
<feature type="domain" description="Methyl-accepting transducer" evidence="5">
    <location>
        <begin position="371"/>
        <end position="607"/>
    </location>
</feature>
<name>A0A1M6RAL8_9FIRM</name>
<evidence type="ECO:0000256" key="1">
    <source>
        <dbReference type="ARBA" id="ARBA00023224"/>
    </source>
</evidence>
<feature type="transmembrane region" description="Helical" evidence="4">
    <location>
        <begin position="14"/>
        <end position="36"/>
    </location>
</feature>
<protein>
    <submittedName>
        <fullName evidence="7">HAMP domain-containing protein</fullName>
    </submittedName>
</protein>
<accession>A0A1M6RAL8</accession>
<gene>
    <name evidence="7" type="ORF">SAMN02744037_02060</name>
</gene>
<dbReference type="InterPro" id="IPR004089">
    <property type="entry name" value="MCPsignal_dom"/>
</dbReference>
<dbReference type="GO" id="GO:0016020">
    <property type="term" value="C:membrane"/>
    <property type="evidence" value="ECO:0007669"/>
    <property type="project" value="InterPro"/>
</dbReference>
<dbReference type="AlphaFoldDB" id="A0A1M6RAL8"/>
<keyword evidence="4" id="KW-1133">Transmembrane helix</keyword>
<evidence type="ECO:0000256" key="4">
    <source>
        <dbReference type="SAM" id="Phobius"/>
    </source>
</evidence>
<dbReference type="PANTHER" id="PTHR32089">
    <property type="entry name" value="METHYL-ACCEPTING CHEMOTAXIS PROTEIN MCPB"/>
    <property type="match status" value="1"/>
</dbReference>
<dbReference type="RefSeq" id="WP_072889686.1">
    <property type="nucleotide sequence ID" value="NZ_FRAE01000054.1"/>
</dbReference>
<keyword evidence="4" id="KW-0472">Membrane</keyword>
<evidence type="ECO:0000259" key="6">
    <source>
        <dbReference type="PROSITE" id="PS50885"/>
    </source>
</evidence>
<dbReference type="Proteomes" id="UP000242497">
    <property type="component" value="Unassembled WGS sequence"/>
</dbReference>
<dbReference type="CDD" id="cd11386">
    <property type="entry name" value="MCP_signal"/>
    <property type="match status" value="1"/>
</dbReference>
<feature type="transmembrane region" description="Helical" evidence="4">
    <location>
        <begin position="277"/>
        <end position="300"/>
    </location>
</feature>
<keyword evidence="1 3" id="KW-0807">Transducer</keyword>
<evidence type="ECO:0000256" key="3">
    <source>
        <dbReference type="PROSITE-ProRule" id="PRU00284"/>
    </source>
</evidence>
<dbReference type="FunFam" id="1.10.287.950:FF:000001">
    <property type="entry name" value="Methyl-accepting chemotaxis sensory transducer"/>
    <property type="match status" value="1"/>
</dbReference>
<dbReference type="STRING" id="1123349.SAMN02744037_02060"/>
<dbReference type="EMBL" id="FRAE01000054">
    <property type="protein sequence ID" value="SHK29509.1"/>
    <property type="molecule type" value="Genomic_DNA"/>
</dbReference>
<dbReference type="SMART" id="SM00304">
    <property type="entry name" value="HAMP"/>
    <property type="match status" value="1"/>
</dbReference>
<dbReference type="Pfam" id="PF00015">
    <property type="entry name" value="MCPsignal"/>
    <property type="match status" value="1"/>
</dbReference>
<dbReference type="Pfam" id="PF00672">
    <property type="entry name" value="HAMP"/>
    <property type="match status" value="1"/>
</dbReference>
<dbReference type="SMART" id="SM00283">
    <property type="entry name" value="MA"/>
    <property type="match status" value="1"/>
</dbReference>
<dbReference type="CDD" id="cd06225">
    <property type="entry name" value="HAMP"/>
    <property type="match status" value="1"/>
</dbReference>
<dbReference type="OrthoDB" id="1706317at2"/>
<keyword evidence="8" id="KW-1185">Reference proteome</keyword>
<organism evidence="7 8">
    <name type="scientific">Tepidibacter formicigenes DSM 15518</name>
    <dbReference type="NCBI Taxonomy" id="1123349"/>
    <lineage>
        <taxon>Bacteria</taxon>
        <taxon>Bacillati</taxon>
        <taxon>Bacillota</taxon>
        <taxon>Clostridia</taxon>
        <taxon>Peptostreptococcales</taxon>
        <taxon>Peptostreptococcaceae</taxon>
        <taxon>Tepidibacter</taxon>
    </lineage>
</organism>
<evidence type="ECO:0000313" key="7">
    <source>
        <dbReference type="EMBL" id="SHK29509.1"/>
    </source>
</evidence>